<gene>
    <name evidence="1" type="primary">A03p002950.1_BraROA</name>
    <name evidence="1" type="ORF">IGI04_009000</name>
</gene>
<sequence length="268" mass="30591">SHFFQHIFSSQARYNMELFINWENDANNLVDDIEWIQIHGTGWAYSLRRHMNAACRIANLIGAESLSVDYLVNYMRMTSGLTITLGLPSLHSVRPFLIWEGMVLDDDYQMLFAQFMRIPELPLPRGIRRFVVTDMIIHSLDHYHSPITEGNPSFRSYGHNNQDFEQAFINAMNRSPITAAIPTYPSILSFLANAPENNIYAPTLLELLFDDYPNLHVMFATGRGVYQGVPFVRFRDSSGLINGGFMNVELGQGIIVQFVELIGAYVFI</sequence>
<dbReference type="EMBL" id="JADBGQ010000003">
    <property type="protein sequence ID" value="KAG5402881.1"/>
    <property type="molecule type" value="Genomic_DNA"/>
</dbReference>
<dbReference type="InterPro" id="IPR038765">
    <property type="entry name" value="Papain-like_cys_pep_sf"/>
</dbReference>
<feature type="non-terminal residue" evidence="1">
    <location>
        <position position="1"/>
    </location>
</feature>
<dbReference type="Proteomes" id="UP000823674">
    <property type="component" value="Chromosome A03"/>
</dbReference>
<reference evidence="1 2" key="1">
    <citation type="submission" date="2021-03" db="EMBL/GenBank/DDBJ databases">
        <authorList>
            <person name="King G.J."/>
            <person name="Bancroft I."/>
            <person name="Baten A."/>
            <person name="Bloomfield J."/>
            <person name="Borpatragohain P."/>
            <person name="He Z."/>
            <person name="Irish N."/>
            <person name="Irwin J."/>
            <person name="Liu K."/>
            <person name="Mauleon R.P."/>
            <person name="Moore J."/>
            <person name="Morris R."/>
            <person name="Ostergaard L."/>
            <person name="Wang B."/>
            <person name="Wells R."/>
        </authorList>
    </citation>
    <scope>NUCLEOTIDE SEQUENCE [LARGE SCALE GENOMIC DNA]</scope>
    <source>
        <strain evidence="1">R-o-18</strain>
        <tissue evidence="1">Leaf</tissue>
    </source>
</reference>
<accession>A0ABQ7MYF6</accession>
<evidence type="ECO:0000313" key="1">
    <source>
        <dbReference type="EMBL" id="KAG5402881.1"/>
    </source>
</evidence>
<dbReference type="SUPFAM" id="SSF54001">
    <property type="entry name" value="Cysteine proteinases"/>
    <property type="match status" value="1"/>
</dbReference>
<proteinExistence type="predicted"/>
<name>A0ABQ7MYF6_BRACM</name>
<evidence type="ECO:0000313" key="2">
    <source>
        <dbReference type="Proteomes" id="UP000823674"/>
    </source>
</evidence>
<protein>
    <submittedName>
        <fullName evidence="1">Uncharacterized protein</fullName>
    </submittedName>
</protein>
<organism evidence="1 2">
    <name type="scientific">Brassica rapa subsp. trilocularis</name>
    <dbReference type="NCBI Taxonomy" id="1813537"/>
    <lineage>
        <taxon>Eukaryota</taxon>
        <taxon>Viridiplantae</taxon>
        <taxon>Streptophyta</taxon>
        <taxon>Embryophyta</taxon>
        <taxon>Tracheophyta</taxon>
        <taxon>Spermatophyta</taxon>
        <taxon>Magnoliopsida</taxon>
        <taxon>eudicotyledons</taxon>
        <taxon>Gunneridae</taxon>
        <taxon>Pentapetalae</taxon>
        <taxon>rosids</taxon>
        <taxon>malvids</taxon>
        <taxon>Brassicales</taxon>
        <taxon>Brassicaceae</taxon>
        <taxon>Brassiceae</taxon>
        <taxon>Brassica</taxon>
    </lineage>
</organism>
<comment type="caution">
    <text evidence="1">The sequence shown here is derived from an EMBL/GenBank/DDBJ whole genome shotgun (WGS) entry which is preliminary data.</text>
</comment>
<keyword evidence="2" id="KW-1185">Reference proteome</keyword>